<evidence type="ECO:0000313" key="4">
    <source>
        <dbReference type="EMBL" id="SHK28852.1"/>
    </source>
</evidence>
<dbReference type="AlphaFoldDB" id="A0A1M6R8R9"/>
<dbReference type="PANTHER" id="PTHR43308:SF5">
    <property type="entry name" value="S-LAYER PROTEIN _ PEPTIDOGLYCAN ENDO-BETA-N-ACETYLGLUCOSAMINIDASE"/>
    <property type="match status" value="1"/>
</dbReference>
<dbReference type="InterPro" id="IPR051465">
    <property type="entry name" value="Cell_Envelope_Struct_Comp"/>
</dbReference>
<protein>
    <submittedName>
        <fullName evidence="4">S-layer homology domain-containing protein</fullName>
    </submittedName>
</protein>
<name>A0A1M6R8R9_PARC5</name>
<feature type="signal peptide" evidence="2">
    <location>
        <begin position="1"/>
        <end position="20"/>
    </location>
</feature>
<dbReference type="Gene3D" id="2.170.130.30">
    <property type="match status" value="1"/>
</dbReference>
<keyword evidence="2" id="KW-0732">Signal</keyword>
<evidence type="ECO:0000256" key="2">
    <source>
        <dbReference type="SAM" id="SignalP"/>
    </source>
</evidence>
<proteinExistence type="predicted"/>
<evidence type="ECO:0000256" key="1">
    <source>
        <dbReference type="ARBA" id="ARBA00022737"/>
    </source>
</evidence>
<dbReference type="OrthoDB" id="1953162at2"/>
<accession>A0A1M6R8R9</accession>
<dbReference type="Proteomes" id="UP000184465">
    <property type="component" value="Unassembled WGS sequence"/>
</dbReference>
<dbReference type="Pfam" id="PF14478">
    <property type="entry name" value="DUF4430"/>
    <property type="match status" value="1"/>
</dbReference>
<keyword evidence="1" id="KW-0677">Repeat</keyword>
<feature type="domain" description="SLH" evidence="3">
    <location>
        <begin position="518"/>
        <end position="581"/>
    </location>
</feature>
<dbReference type="InterPro" id="IPR001119">
    <property type="entry name" value="SLH_dom"/>
</dbReference>
<dbReference type="RefSeq" id="WP_073151497.1">
    <property type="nucleotide sequence ID" value="NZ_FRAG01000043.1"/>
</dbReference>
<sequence>MKKTILTILLIFCFTLQSFAGISVDIDVDDDGDVDIKVESSYEKEPIAIEIYDKDRKYYINQDITDKEGNFKFDFKAKEDEEYKGKINIKGKKEKFSFSTQEEEEVVYVYVKGYEGRILSKTEVEFKKNDTVLDVLKRVLNHKDIQYKIEDEYVKSIDGQSEFDKGAKSGWMFSVNGEFPKISAGSVEVKEGDYIRWLYTMDLGIDIGADSEELEDIEDEIKKAWKAVKDSKTSENKILKSLNNVIGILDDNFSKIKNEDDAEDLIDYIIKITKIIEKAKERIESKVNKKETVEILSELLKFLVKAVDEIDKEQVESEAMYIASRTVAIALEIIGEIQDAKEIDGISNDIIESVVKINNKLSKENTITIDMINECKDEIQIYLPKGILQNIFKKGIDKLEVKTEIASFNIEPDTFNEKMKDKEIILKIRRRKYTIDKPENSIEAMFEAIVGGEEIKVLSSPMKISFHYNGDIGDNKDITIYLLKDDGGIEAVSGEWNIDKQRISFKTSHLCKYFVRLSKNKFTDLNGYSWAKDAVEIMVCKGIVNGRTDTKFDPHENITRAEFAALITRMLGYKSESDDYIPFEDVDEGSWYYKAVAVAYKNGLINGRSERTFDPKGNITRQEMTKIIAKVLQKESVDLAEDKKINFFKDIKDIAPWAQASVELAARKGIVTGNEEGRFAPTEKANRVQAVVMLYRLYLLLWK</sequence>
<dbReference type="InterPro" id="IPR027954">
    <property type="entry name" value="Transcobalamin-like_C"/>
</dbReference>
<dbReference type="STRING" id="1121301.SAMN02745912_02879"/>
<reference evidence="4 5" key="1">
    <citation type="submission" date="2016-11" db="EMBL/GenBank/DDBJ databases">
        <authorList>
            <person name="Jaros S."/>
            <person name="Januszkiewicz K."/>
            <person name="Wedrychowicz H."/>
        </authorList>
    </citation>
    <scope>NUCLEOTIDE SEQUENCE [LARGE SCALE GENOMIC DNA]</scope>
    <source>
        <strain evidence="4 5">DSM 15212</strain>
    </source>
</reference>
<gene>
    <name evidence="4" type="ORF">SAMN02745912_02879</name>
</gene>
<feature type="domain" description="SLH" evidence="3">
    <location>
        <begin position="582"/>
        <end position="642"/>
    </location>
</feature>
<keyword evidence="5" id="KW-1185">Reference proteome</keyword>
<feature type="chain" id="PRO_5012839040" evidence="2">
    <location>
        <begin position="21"/>
        <end position="703"/>
    </location>
</feature>
<feature type="domain" description="SLH" evidence="3">
    <location>
        <begin position="645"/>
        <end position="703"/>
    </location>
</feature>
<dbReference type="PANTHER" id="PTHR43308">
    <property type="entry name" value="OUTER MEMBRANE PROTEIN ALPHA-RELATED"/>
    <property type="match status" value="1"/>
</dbReference>
<dbReference type="Pfam" id="PF00395">
    <property type="entry name" value="SLH"/>
    <property type="match status" value="3"/>
</dbReference>
<evidence type="ECO:0000259" key="3">
    <source>
        <dbReference type="PROSITE" id="PS51272"/>
    </source>
</evidence>
<dbReference type="EMBL" id="FRAG01000043">
    <property type="protein sequence ID" value="SHK28852.1"/>
    <property type="molecule type" value="Genomic_DNA"/>
</dbReference>
<evidence type="ECO:0000313" key="5">
    <source>
        <dbReference type="Proteomes" id="UP000184465"/>
    </source>
</evidence>
<dbReference type="PROSITE" id="PS51272">
    <property type="entry name" value="SLH"/>
    <property type="match status" value="3"/>
</dbReference>
<organism evidence="4 5">
    <name type="scientific">Paramaledivibacter caminithermalis (strain DSM 15212 / CIP 107654 / DViRD3)</name>
    <name type="common">Clostridium caminithermale</name>
    <dbReference type="NCBI Taxonomy" id="1121301"/>
    <lineage>
        <taxon>Bacteria</taxon>
        <taxon>Bacillati</taxon>
        <taxon>Bacillota</taxon>
        <taxon>Clostridia</taxon>
        <taxon>Peptostreptococcales</taxon>
        <taxon>Caminicellaceae</taxon>
        <taxon>Paramaledivibacter</taxon>
    </lineage>
</organism>